<organism evidence="10 11">
    <name type="scientific">Stenotrophomonas rhizophila</name>
    <dbReference type="NCBI Taxonomy" id="216778"/>
    <lineage>
        <taxon>Bacteria</taxon>
        <taxon>Pseudomonadati</taxon>
        <taxon>Pseudomonadota</taxon>
        <taxon>Gammaproteobacteria</taxon>
        <taxon>Lysobacterales</taxon>
        <taxon>Lysobacteraceae</taxon>
        <taxon>Stenotrophomonas</taxon>
    </lineage>
</organism>
<evidence type="ECO:0000256" key="5">
    <source>
        <dbReference type="PIRSR" id="PIRSR000137-2"/>
    </source>
</evidence>
<dbReference type="PANTHER" id="PTHR11552">
    <property type="entry name" value="GLUCOSE-METHANOL-CHOLINE GMC OXIDOREDUCTASE"/>
    <property type="match status" value="1"/>
</dbReference>
<dbReference type="AlphaFoldDB" id="A0A498CFU6"/>
<evidence type="ECO:0000256" key="3">
    <source>
        <dbReference type="ARBA" id="ARBA00022630"/>
    </source>
</evidence>
<feature type="binding site" evidence="5">
    <location>
        <position position="81"/>
    </location>
    <ligand>
        <name>FAD</name>
        <dbReference type="ChEBI" id="CHEBI:57692"/>
    </ligand>
</feature>
<evidence type="ECO:0000313" key="9">
    <source>
        <dbReference type="EMBL" id="KAB7631431.1"/>
    </source>
</evidence>
<dbReference type="InterPro" id="IPR000172">
    <property type="entry name" value="GMC_OxRdtase_N"/>
</dbReference>
<dbReference type="EMBL" id="RCDC01000004">
    <property type="protein sequence ID" value="RLK56958.1"/>
    <property type="molecule type" value="Genomic_DNA"/>
</dbReference>
<evidence type="ECO:0000256" key="4">
    <source>
        <dbReference type="ARBA" id="ARBA00022827"/>
    </source>
</evidence>
<sequence length="530" mass="57411">MYDYIVIGAGSAGCVLAHRLSEDPACRVLLLEAGPRDSNPFIHMPAGLARLVNNRRINWNLETEPEPALDGRRLWWPRGKVLGGSSSINAMCYIRGVPADYDGWEAGGAIGWGWDQVLPWFLHSERNSRGASALHGAAGPLSVSDLRHHNPLSAAFIAAAQEAGHPHNADFNGDQQLGVGLYQVTQRDGARCSSADAYLRPARHRRNLTVLTGAQATALSFEGTTATGVHYRRGAHHLHARAGAEVILSAGALHSPHLLMLSGIGEADTLRCHGITPRVDLPGVGRNLQDHLDICTVVHTTPGVSYDRSNELRIAFDYFLRGHRGAGTSNLAEAGGFARSSLATDARADIQFHFVPAMLDNHGRHRLPGDGYTLHACPLHPRSRGQLRLRDADARSPPRIHANYLGDPAGHDLKSMLECARLSREILQQPAFDRWRGAPVFPPHNALDEAALEAFIRAKAETIYHPVGTCAMGQHAEAVVDPGTLRVHGTERLRVVDASVMPRLVSGNTNAPTLMIAERAAHWIRTAATA</sequence>
<dbReference type="Pfam" id="PF05199">
    <property type="entry name" value="GMC_oxred_C"/>
    <property type="match status" value="1"/>
</dbReference>
<dbReference type="Proteomes" id="UP000274786">
    <property type="component" value="Unassembled WGS sequence"/>
</dbReference>
<evidence type="ECO:0000256" key="6">
    <source>
        <dbReference type="RuleBase" id="RU003968"/>
    </source>
</evidence>
<dbReference type="InterPro" id="IPR036188">
    <property type="entry name" value="FAD/NAD-bd_sf"/>
</dbReference>
<dbReference type="SUPFAM" id="SSF51905">
    <property type="entry name" value="FAD/NAD(P)-binding domain"/>
    <property type="match status" value="1"/>
</dbReference>
<feature type="domain" description="Glucose-methanol-choline oxidoreductase N-terminal" evidence="7">
    <location>
        <begin position="79"/>
        <end position="102"/>
    </location>
</feature>
<evidence type="ECO:0000259" key="8">
    <source>
        <dbReference type="PROSITE" id="PS00624"/>
    </source>
</evidence>
<dbReference type="PANTHER" id="PTHR11552:SF147">
    <property type="entry name" value="CHOLINE DEHYDROGENASE, MITOCHONDRIAL"/>
    <property type="match status" value="1"/>
</dbReference>
<dbReference type="GO" id="GO:0050660">
    <property type="term" value="F:flavin adenine dinucleotide binding"/>
    <property type="evidence" value="ECO:0007669"/>
    <property type="project" value="InterPro"/>
</dbReference>
<reference evidence="10 11" key="1">
    <citation type="submission" date="2018-10" db="EMBL/GenBank/DDBJ databases">
        <title>Comparative analysis of microorganisms from saline springs in Andes Mountain Range, Colombia.</title>
        <authorList>
            <person name="Rubin E."/>
        </authorList>
    </citation>
    <scope>NUCLEOTIDE SEQUENCE [LARGE SCALE GENOMIC DNA]</scope>
    <source>
        <strain evidence="10 11">USBA GBX 843</strain>
    </source>
</reference>
<dbReference type="Gene3D" id="3.50.50.60">
    <property type="entry name" value="FAD/NAD(P)-binding domain"/>
    <property type="match status" value="1"/>
</dbReference>
<evidence type="ECO:0000313" key="12">
    <source>
        <dbReference type="Proteomes" id="UP000449004"/>
    </source>
</evidence>
<dbReference type="NCBIfam" id="NF002550">
    <property type="entry name" value="PRK02106.1"/>
    <property type="match status" value="1"/>
</dbReference>
<evidence type="ECO:0000259" key="7">
    <source>
        <dbReference type="PROSITE" id="PS00623"/>
    </source>
</evidence>
<dbReference type="PROSITE" id="PS00623">
    <property type="entry name" value="GMC_OXRED_1"/>
    <property type="match status" value="1"/>
</dbReference>
<evidence type="ECO:0000256" key="1">
    <source>
        <dbReference type="ARBA" id="ARBA00001974"/>
    </source>
</evidence>
<dbReference type="PIRSF" id="PIRSF000137">
    <property type="entry name" value="Alcohol_oxidase"/>
    <property type="match status" value="1"/>
</dbReference>
<proteinExistence type="inferred from homology"/>
<dbReference type="Gene3D" id="3.30.560.10">
    <property type="entry name" value="Glucose Oxidase, domain 3"/>
    <property type="match status" value="1"/>
</dbReference>
<accession>A0A498CFU6</accession>
<comment type="cofactor">
    <cofactor evidence="1 5">
        <name>FAD</name>
        <dbReference type="ChEBI" id="CHEBI:57692"/>
    </cofactor>
</comment>
<evidence type="ECO:0000256" key="2">
    <source>
        <dbReference type="ARBA" id="ARBA00010790"/>
    </source>
</evidence>
<feature type="domain" description="Glucose-methanol-choline oxidoreductase N-terminal" evidence="8">
    <location>
        <begin position="251"/>
        <end position="265"/>
    </location>
</feature>
<comment type="similarity">
    <text evidence="2 6">Belongs to the GMC oxidoreductase family.</text>
</comment>
<dbReference type="EC" id="1.1.99.1" evidence="9"/>
<comment type="caution">
    <text evidence="10">The sequence shown here is derived from an EMBL/GenBank/DDBJ whole genome shotgun (WGS) entry which is preliminary data.</text>
</comment>
<dbReference type="PROSITE" id="PS00624">
    <property type="entry name" value="GMC_OXRED_2"/>
    <property type="match status" value="1"/>
</dbReference>
<dbReference type="InterPro" id="IPR012132">
    <property type="entry name" value="GMC_OxRdtase"/>
</dbReference>
<protein>
    <submittedName>
        <fullName evidence="10">Choline dehydrogenase</fullName>
        <ecNumber evidence="9">1.1.99.1</ecNumber>
    </submittedName>
</protein>
<dbReference type="EMBL" id="WELC01000006">
    <property type="protein sequence ID" value="KAB7631431.1"/>
    <property type="molecule type" value="Genomic_DNA"/>
</dbReference>
<evidence type="ECO:0000313" key="11">
    <source>
        <dbReference type="Proteomes" id="UP000274786"/>
    </source>
</evidence>
<dbReference type="RefSeq" id="WP_121039001.1">
    <property type="nucleotide sequence ID" value="NZ_RCDC01000004.1"/>
</dbReference>
<evidence type="ECO:0000313" key="10">
    <source>
        <dbReference type="EMBL" id="RLK56958.1"/>
    </source>
</evidence>
<gene>
    <name evidence="10" type="ORF">BCL79_1360</name>
    <name evidence="9" type="ORF">F9K92_06525</name>
</gene>
<keyword evidence="3 6" id="KW-0285">Flavoprotein</keyword>
<name>A0A498CFU6_9GAMM</name>
<dbReference type="GO" id="GO:0008812">
    <property type="term" value="F:choline dehydrogenase activity"/>
    <property type="evidence" value="ECO:0007669"/>
    <property type="project" value="UniProtKB-EC"/>
</dbReference>
<dbReference type="OrthoDB" id="9785276at2"/>
<keyword evidence="9" id="KW-0560">Oxidoreductase</keyword>
<dbReference type="Pfam" id="PF00732">
    <property type="entry name" value="GMC_oxred_N"/>
    <property type="match status" value="1"/>
</dbReference>
<keyword evidence="4 5" id="KW-0274">FAD</keyword>
<dbReference type="SUPFAM" id="SSF54373">
    <property type="entry name" value="FAD-linked reductases, C-terminal domain"/>
    <property type="match status" value="1"/>
</dbReference>
<dbReference type="Proteomes" id="UP000449004">
    <property type="component" value="Unassembled WGS sequence"/>
</dbReference>
<dbReference type="InterPro" id="IPR007867">
    <property type="entry name" value="GMC_OxRtase_C"/>
</dbReference>
<reference evidence="9 12" key="2">
    <citation type="submission" date="2019-10" db="EMBL/GenBank/DDBJ databases">
        <title>Halotolerant bacteria associated to Saharan-endemic halophytes Stipa tenacissima L. and Atriplex halimus L mitigate salt stress and promote growth of tomato plants.</title>
        <authorList>
            <person name="Dif G."/>
        </authorList>
    </citation>
    <scope>NUCLEOTIDE SEQUENCE [LARGE SCALE GENOMIC DNA]</scope>
    <source>
        <strain evidence="9 12">IS26</strain>
    </source>
</reference>